<evidence type="ECO:0000313" key="2">
    <source>
        <dbReference type="Proteomes" id="UP000598360"/>
    </source>
</evidence>
<dbReference type="AlphaFoldDB" id="A0A929G1P6"/>
<accession>A0A929G1P6</accession>
<organism evidence="1 2">
    <name type="scientific">Saccharopolyspora montiporae</name>
    <dbReference type="NCBI Taxonomy" id="2781240"/>
    <lineage>
        <taxon>Bacteria</taxon>
        <taxon>Bacillati</taxon>
        <taxon>Actinomycetota</taxon>
        <taxon>Actinomycetes</taxon>
        <taxon>Pseudonocardiales</taxon>
        <taxon>Pseudonocardiaceae</taxon>
        <taxon>Saccharopolyspora</taxon>
    </lineage>
</organism>
<dbReference type="Proteomes" id="UP000598360">
    <property type="component" value="Unassembled WGS sequence"/>
</dbReference>
<dbReference type="RefSeq" id="WP_193930266.1">
    <property type="nucleotide sequence ID" value="NZ_JADEYC010000043.1"/>
</dbReference>
<protein>
    <submittedName>
        <fullName evidence="1">Uncharacterized protein</fullName>
    </submittedName>
</protein>
<reference evidence="1" key="1">
    <citation type="submission" date="2020-10" db="EMBL/GenBank/DDBJ databases">
        <title>Diversity and distribution of actinomycetes associated with coral in the coast of Hainan.</title>
        <authorList>
            <person name="Li F."/>
        </authorList>
    </citation>
    <scope>NUCLEOTIDE SEQUENCE</scope>
    <source>
        <strain evidence="1">HNM0983</strain>
    </source>
</reference>
<proteinExistence type="predicted"/>
<evidence type="ECO:0000313" key="1">
    <source>
        <dbReference type="EMBL" id="MBE9376509.1"/>
    </source>
</evidence>
<dbReference type="EMBL" id="JADEYC010000043">
    <property type="protein sequence ID" value="MBE9376509.1"/>
    <property type="molecule type" value="Genomic_DNA"/>
</dbReference>
<comment type="caution">
    <text evidence="1">The sequence shown here is derived from an EMBL/GenBank/DDBJ whole genome shotgun (WGS) entry which is preliminary data.</text>
</comment>
<name>A0A929G1P6_9PSEU</name>
<sequence>MLRIGEAQQLGSRGDPLHVVVLAHHRDGIRAAIDELRAESSGAAQAGSAS</sequence>
<keyword evidence="2" id="KW-1185">Reference proteome</keyword>
<gene>
    <name evidence="1" type="ORF">IQ251_18825</name>
</gene>